<reference evidence="1 2" key="2">
    <citation type="submission" date="2013-02" db="EMBL/GenBank/DDBJ databases">
        <title>The Genome Sequence of Plasmodium falciparum Vietnam Oak-Knoll (FVO).</title>
        <authorList>
            <consortium name="The Broad Institute Genome Sequencing Platform"/>
            <consortium name="The Broad Institute Genome Sequencing Center for Infectious Disease"/>
            <person name="Neafsey D."/>
            <person name="Cheeseman I."/>
            <person name="Volkman S."/>
            <person name="Adams J."/>
            <person name="Walker B."/>
            <person name="Young S.K."/>
            <person name="Zeng Q."/>
            <person name="Gargeya S."/>
            <person name="Fitzgerald M."/>
            <person name="Haas B."/>
            <person name="Abouelleil A."/>
            <person name="Alvarado L."/>
            <person name="Arachchi H.M."/>
            <person name="Berlin A.M."/>
            <person name="Chapman S.B."/>
            <person name="Dewar J."/>
            <person name="Goldberg J."/>
            <person name="Griggs A."/>
            <person name="Gujja S."/>
            <person name="Hansen M."/>
            <person name="Howarth C."/>
            <person name="Imamovic A."/>
            <person name="Larimer J."/>
            <person name="McCowan C."/>
            <person name="Murphy C."/>
            <person name="Neiman D."/>
            <person name="Pearson M."/>
            <person name="Priest M."/>
            <person name="Roberts A."/>
            <person name="Saif S."/>
            <person name="Shea T."/>
            <person name="Sisk P."/>
            <person name="Sykes S."/>
            <person name="Wortman J."/>
            <person name="Nusbaum C."/>
            <person name="Birren B."/>
        </authorList>
    </citation>
    <scope>NUCLEOTIDE SEQUENCE [LARGE SCALE GENOMIC DNA]</scope>
    <source>
        <strain evidence="2">Vietnam Oak-Knoll (FVO)</strain>
    </source>
</reference>
<evidence type="ECO:0000313" key="2">
    <source>
        <dbReference type="Proteomes" id="UP000030690"/>
    </source>
</evidence>
<dbReference type="OrthoDB" id="376780at2759"/>
<organism evidence="1 2">
    <name type="scientific">Plasmodium falciparum Vietnam Oak-Knoll</name>
    <name type="common">FVO</name>
    <dbReference type="NCBI Taxonomy" id="1036723"/>
    <lineage>
        <taxon>Eukaryota</taxon>
        <taxon>Sar</taxon>
        <taxon>Alveolata</taxon>
        <taxon>Apicomplexa</taxon>
        <taxon>Aconoidasida</taxon>
        <taxon>Haemosporida</taxon>
        <taxon>Plasmodiidae</taxon>
        <taxon>Plasmodium</taxon>
        <taxon>Plasmodium (Laverania)</taxon>
    </lineage>
</organism>
<reference evidence="1 2" key="1">
    <citation type="submission" date="2013-02" db="EMBL/GenBank/DDBJ databases">
        <title>The Genome Annotation of Plasmodium falciparum Vietnam Oak-Knoll (FVO).</title>
        <authorList>
            <consortium name="The Broad Institute Genome Sequencing Platform"/>
            <consortium name="The Broad Institute Genome Sequencing Center for Infectious Disease"/>
            <person name="Neafsey D."/>
            <person name="Hoffman S."/>
            <person name="Volkman S."/>
            <person name="Rosenthal P."/>
            <person name="Walker B."/>
            <person name="Young S.K."/>
            <person name="Zeng Q."/>
            <person name="Gargeya S."/>
            <person name="Fitzgerald M."/>
            <person name="Haas B."/>
            <person name="Abouelleil A."/>
            <person name="Allen A.W."/>
            <person name="Alvarado L."/>
            <person name="Arachchi H.M."/>
            <person name="Berlin A.M."/>
            <person name="Chapman S.B."/>
            <person name="Gainer-Dewar J."/>
            <person name="Goldberg J."/>
            <person name="Griggs A."/>
            <person name="Gujja S."/>
            <person name="Hansen M."/>
            <person name="Howarth C."/>
            <person name="Imamovic A."/>
            <person name="Ireland A."/>
            <person name="Larimer J."/>
            <person name="McCowan C."/>
            <person name="Murphy C."/>
            <person name="Pearson M."/>
            <person name="Poon T.W."/>
            <person name="Priest M."/>
            <person name="Roberts A."/>
            <person name="Saif S."/>
            <person name="Shea T."/>
            <person name="Sisk P."/>
            <person name="Sykes S."/>
            <person name="Wortman J."/>
            <person name="Nusbaum C."/>
            <person name="Birren B."/>
        </authorList>
    </citation>
    <scope>NUCLEOTIDE SEQUENCE [LARGE SCALE GENOMIC DNA]</scope>
    <source>
        <strain evidence="2">Vietnam Oak-Knoll (FVO)</strain>
    </source>
</reference>
<dbReference type="Proteomes" id="UP000030690">
    <property type="component" value="Unassembled WGS sequence"/>
</dbReference>
<accession>A0A024V2B9</accession>
<name>A0A024V2B9_PLAFA</name>
<proteinExistence type="predicted"/>
<evidence type="ECO:0000313" key="1">
    <source>
        <dbReference type="EMBL" id="ETW16629.1"/>
    </source>
</evidence>
<sequence>MNFVKTYYKNCMDACTPAKYSIDQNEINLADISTRLNLKIFDFYNSTPSNISMMDLYENNEDDKKGIKQKTKNKTKLTKKKNKRKNDCTHIDNFKILDNVFLTHVSETCNMNKKNHRNNQTNLDKENKEYYKKKGDIYIENAFPNILSNKIYDGTMNISYKDYNKMKETSKNKYTILLKEPTRDQNIISYKFKQEDKIKEGKKKGKMKKISNKKSRKKKEANMLYENVNVLKIGKNNSYEDTYALNSPNANIIPSSKIYIPRINLSRFN</sequence>
<dbReference type="EMBL" id="KI925141">
    <property type="protein sequence ID" value="ETW16629.1"/>
    <property type="molecule type" value="Genomic_DNA"/>
</dbReference>
<gene>
    <name evidence="1" type="ORF">PFFVO_04489</name>
</gene>
<protein>
    <submittedName>
        <fullName evidence="1">Uncharacterized protein</fullName>
    </submittedName>
</protein>
<dbReference type="AlphaFoldDB" id="A0A024V2B9"/>